<evidence type="ECO:0000256" key="8">
    <source>
        <dbReference type="ARBA" id="ARBA00083849"/>
    </source>
</evidence>
<evidence type="ECO:0000256" key="10">
    <source>
        <dbReference type="RuleBase" id="RU362118"/>
    </source>
</evidence>
<dbReference type="GO" id="GO:0004123">
    <property type="term" value="F:cystathionine gamma-lyase activity"/>
    <property type="evidence" value="ECO:0007669"/>
    <property type="project" value="TreeGrafter"/>
</dbReference>
<dbReference type="FunFam" id="3.90.1150.10:FF:000008">
    <property type="entry name" value="Cystathionine gamma-synthase"/>
    <property type="match status" value="1"/>
</dbReference>
<dbReference type="GO" id="GO:0019346">
    <property type="term" value="P:transsulfuration"/>
    <property type="evidence" value="ECO:0007669"/>
    <property type="project" value="InterPro"/>
</dbReference>
<dbReference type="PIRSF" id="PIRSF001434">
    <property type="entry name" value="CGS"/>
    <property type="match status" value="1"/>
</dbReference>
<dbReference type="InterPro" id="IPR015421">
    <property type="entry name" value="PyrdxlP-dep_Trfase_major"/>
</dbReference>
<dbReference type="InterPro" id="IPR054542">
    <property type="entry name" value="Cys_met_metab_PP"/>
</dbReference>
<dbReference type="GO" id="GO:0009086">
    <property type="term" value="P:methionine biosynthetic process"/>
    <property type="evidence" value="ECO:0007669"/>
    <property type="project" value="UniProtKB-KW"/>
</dbReference>
<dbReference type="GO" id="GO:0005737">
    <property type="term" value="C:cytoplasm"/>
    <property type="evidence" value="ECO:0007669"/>
    <property type="project" value="TreeGrafter"/>
</dbReference>
<evidence type="ECO:0000256" key="7">
    <source>
        <dbReference type="ARBA" id="ARBA00068008"/>
    </source>
</evidence>
<dbReference type="GO" id="GO:0030170">
    <property type="term" value="F:pyridoxal phosphate binding"/>
    <property type="evidence" value="ECO:0007669"/>
    <property type="project" value="InterPro"/>
</dbReference>
<dbReference type="Gene3D" id="3.90.1150.10">
    <property type="entry name" value="Aspartate Aminotransferase, domain 1"/>
    <property type="match status" value="1"/>
</dbReference>
<dbReference type="GO" id="GO:0019343">
    <property type="term" value="P:cysteine biosynthetic process via cystathionine"/>
    <property type="evidence" value="ECO:0007669"/>
    <property type="project" value="TreeGrafter"/>
</dbReference>
<dbReference type="PANTHER" id="PTHR11808:SF15">
    <property type="entry name" value="CYSTATHIONINE GAMMA-LYASE"/>
    <property type="match status" value="1"/>
</dbReference>
<dbReference type="RefSeq" id="WP_071929990.1">
    <property type="nucleotide sequence ID" value="NZ_CP018082.1"/>
</dbReference>
<dbReference type="Pfam" id="PF01053">
    <property type="entry name" value="Cys_Met_Meta_PP"/>
    <property type="match status" value="1"/>
</dbReference>
<keyword evidence="12" id="KW-1185">Reference proteome</keyword>
<accession>A0A1J0VXZ9</accession>
<dbReference type="SUPFAM" id="SSF53383">
    <property type="entry name" value="PLP-dependent transferases"/>
    <property type="match status" value="1"/>
</dbReference>
<dbReference type="GO" id="GO:0003962">
    <property type="term" value="F:cystathionine gamma-synthase activity"/>
    <property type="evidence" value="ECO:0007669"/>
    <property type="project" value="UniProtKB-EC"/>
</dbReference>
<dbReference type="InterPro" id="IPR000277">
    <property type="entry name" value="Cys/Met-Metab_PyrdxlP-dep_enz"/>
</dbReference>
<evidence type="ECO:0000256" key="4">
    <source>
        <dbReference type="ARBA" id="ARBA00023167"/>
    </source>
</evidence>
<evidence type="ECO:0000256" key="9">
    <source>
        <dbReference type="PIRSR" id="PIRSR001434-2"/>
    </source>
</evidence>
<evidence type="ECO:0000256" key="6">
    <source>
        <dbReference type="ARBA" id="ARBA00066530"/>
    </source>
</evidence>
<name>A0A1J0VXZ9_9NOCA</name>
<sequence length="380" mass="39979">MSELGFSTRAVHAGYEPDPQTGAVNVPIYASSTFAQDGVGGMRGGYEYARTGNPTRTALEANLAALESGSYGRAFASGMAATDCALRACLRPGDHIVIPDDAYGGTFRLIDKVFSQWGIEHSPAHIADLDAVRAAIRPDTKLVWVETPTNPLLSIGDIPALADIAHAAGAKLVVDNTFATPYLQQPLLLGADIVLHSTTKYLGGHSDVVGGALITNDADLDKDFAFLQNGAGAVPGPFDAFLTMRGIKTLAVRMDKHCDNAEVIAGFLSNHPAISQVIYPGLPTHPGYEVAQKQMRRSGGMISVRLAGGRDAALKFCSRTEIFTLAESLGGIESLIEHPGAMTHASTEGSALEVPADLVRLSVGIEDISDLLADVEQALS</sequence>
<dbReference type="EMBL" id="CP018082">
    <property type="protein sequence ID" value="APE36807.1"/>
    <property type="molecule type" value="Genomic_DNA"/>
</dbReference>
<dbReference type="Gene3D" id="3.40.640.10">
    <property type="entry name" value="Type I PLP-dependent aspartate aminotransferase-like (Major domain)"/>
    <property type="match status" value="1"/>
</dbReference>
<dbReference type="FunFam" id="3.40.640.10:FF:000009">
    <property type="entry name" value="Cystathionine gamma-synthase homolog"/>
    <property type="match status" value="1"/>
</dbReference>
<protein>
    <recommendedName>
        <fullName evidence="7">Cystathionine gamma-synthase</fullName>
        <ecNumber evidence="6">2.5.1.48</ecNumber>
    </recommendedName>
    <alternativeName>
        <fullName evidence="8">O-succinylhomoserine (thiol)-lyase</fullName>
    </alternativeName>
</protein>
<dbReference type="KEGG" id="nsl:BOX37_25965"/>
<dbReference type="NCBIfam" id="NF005871">
    <property type="entry name" value="PRK07811.1"/>
    <property type="match status" value="1"/>
</dbReference>
<dbReference type="OrthoDB" id="9780685at2"/>
<evidence type="ECO:0000313" key="12">
    <source>
        <dbReference type="Proteomes" id="UP000183810"/>
    </source>
</evidence>
<dbReference type="AlphaFoldDB" id="A0A1J0VXZ9"/>
<evidence type="ECO:0000256" key="5">
    <source>
        <dbReference type="ARBA" id="ARBA00051441"/>
    </source>
</evidence>
<dbReference type="PROSITE" id="PS00868">
    <property type="entry name" value="CYS_MET_METAB_PP"/>
    <property type="match status" value="1"/>
</dbReference>
<comment type="similarity">
    <text evidence="2 10">Belongs to the trans-sulfuration enzymes family.</text>
</comment>
<evidence type="ECO:0000256" key="2">
    <source>
        <dbReference type="ARBA" id="ARBA00009077"/>
    </source>
</evidence>
<dbReference type="InterPro" id="IPR015422">
    <property type="entry name" value="PyrdxlP-dep_Trfase_small"/>
</dbReference>
<evidence type="ECO:0000256" key="3">
    <source>
        <dbReference type="ARBA" id="ARBA00022898"/>
    </source>
</evidence>
<feature type="modified residue" description="N6-(pyridoxal phosphate)lysine" evidence="9">
    <location>
        <position position="200"/>
    </location>
</feature>
<keyword evidence="3 9" id="KW-0663">Pyridoxal phosphate</keyword>
<keyword evidence="4" id="KW-0486">Methionine biosynthesis</keyword>
<dbReference type="Proteomes" id="UP000183810">
    <property type="component" value="Chromosome"/>
</dbReference>
<dbReference type="PANTHER" id="PTHR11808">
    <property type="entry name" value="TRANS-SULFURATION ENZYME FAMILY MEMBER"/>
    <property type="match status" value="1"/>
</dbReference>
<evidence type="ECO:0000256" key="1">
    <source>
        <dbReference type="ARBA" id="ARBA00001933"/>
    </source>
</evidence>
<gene>
    <name evidence="11" type="ORF">BOX37_25965</name>
</gene>
<organism evidence="11 12">
    <name type="scientific">Nocardia mangyaensis</name>
    <dbReference type="NCBI Taxonomy" id="2213200"/>
    <lineage>
        <taxon>Bacteria</taxon>
        <taxon>Bacillati</taxon>
        <taxon>Actinomycetota</taxon>
        <taxon>Actinomycetes</taxon>
        <taxon>Mycobacteriales</taxon>
        <taxon>Nocardiaceae</taxon>
        <taxon>Nocardia</taxon>
    </lineage>
</organism>
<dbReference type="InterPro" id="IPR015424">
    <property type="entry name" value="PyrdxlP-dep_Trfase"/>
</dbReference>
<evidence type="ECO:0000313" key="11">
    <source>
        <dbReference type="EMBL" id="APE36807.1"/>
    </source>
</evidence>
<comment type="catalytic activity">
    <reaction evidence="5">
        <text>O-succinyl-L-homoserine + L-cysteine = L,L-cystathionine + succinate + H(+)</text>
        <dbReference type="Rhea" id="RHEA:20397"/>
        <dbReference type="ChEBI" id="CHEBI:15378"/>
        <dbReference type="ChEBI" id="CHEBI:30031"/>
        <dbReference type="ChEBI" id="CHEBI:35235"/>
        <dbReference type="ChEBI" id="CHEBI:57661"/>
        <dbReference type="ChEBI" id="CHEBI:58161"/>
        <dbReference type="EC" id="2.5.1.48"/>
    </reaction>
</comment>
<keyword evidence="4" id="KW-0028">Amino-acid biosynthesis</keyword>
<dbReference type="CDD" id="cd00614">
    <property type="entry name" value="CGS_like"/>
    <property type="match status" value="1"/>
</dbReference>
<dbReference type="EC" id="2.5.1.48" evidence="6"/>
<proteinExistence type="inferred from homology"/>
<comment type="cofactor">
    <cofactor evidence="1 10">
        <name>pyridoxal 5'-phosphate</name>
        <dbReference type="ChEBI" id="CHEBI:597326"/>
    </cofactor>
</comment>
<reference evidence="11" key="1">
    <citation type="submission" date="2016-11" db="EMBL/GenBank/DDBJ databases">
        <authorList>
            <person name="Jaros S."/>
            <person name="Januszkiewicz K."/>
            <person name="Wedrychowicz H."/>
        </authorList>
    </citation>
    <scope>NUCLEOTIDE SEQUENCE [LARGE SCALE GENOMIC DNA]</scope>
    <source>
        <strain evidence="11">Y48</strain>
    </source>
</reference>